<evidence type="ECO:0000313" key="3">
    <source>
        <dbReference type="Proteomes" id="UP000738325"/>
    </source>
</evidence>
<name>A0A9P6QZ64_9FUNG</name>
<reference evidence="2" key="1">
    <citation type="journal article" date="2020" name="Fungal Divers.">
        <title>Resolving the Mortierellaceae phylogeny through synthesis of multi-gene phylogenetics and phylogenomics.</title>
        <authorList>
            <person name="Vandepol N."/>
            <person name="Liber J."/>
            <person name="Desiro A."/>
            <person name="Na H."/>
            <person name="Kennedy M."/>
            <person name="Barry K."/>
            <person name="Grigoriev I.V."/>
            <person name="Miller A.N."/>
            <person name="O'Donnell K."/>
            <person name="Stajich J.E."/>
            <person name="Bonito G."/>
        </authorList>
    </citation>
    <scope>NUCLEOTIDE SEQUENCE</scope>
    <source>
        <strain evidence="2">REB-010B</strain>
    </source>
</reference>
<dbReference type="OrthoDB" id="2403806at2759"/>
<dbReference type="Proteomes" id="UP000738325">
    <property type="component" value="Unassembled WGS sequence"/>
</dbReference>
<evidence type="ECO:0000256" key="1">
    <source>
        <dbReference type="SAM" id="MobiDB-lite"/>
    </source>
</evidence>
<proteinExistence type="predicted"/>
<dbReference type="EMBL" id="JAAAIP010001261">
    <property type="protein sequence ID" value="KAG0308642.1"/>
    <property type="molecule type" value="Genomic_DNA"/>
</dbReference>
<feature type="region of interest" description="Disordered" evidence="1">
    <location>
        <begin position="170"/>
        <end position="197"/>
    </location>
</feature>
<comment type="caution">
    <text evidence="2">The sequence shown here is derived from an EMBL/GenBank/DDBJ whole genome shotgun (WGS) entry which is preliminary data.</text>
</comment>
<accession>A0A9P6QZ64</accession>
<protein>
    <submittedName>
        <fullName evidence="2">Uncharacterized protein</fullName>
    </submittedName>
</protein>
<gene>
    <name evidence="2" type="ORF">BGZ99_001106</name>
</gene>
<dbReference type="AlphaFoldDB" id="A0A9P6QZ64"/>
<evidence type="ECO:0000313" key="2">
    <source>
        <dbReference type="EMBL" id="KAG0308642.1"/>
    </source>
</evidence>
<feature type="compositionally biased region" description="Low complexity" evidence="1">
    <location>
        <begin position="172"/>
        <end position="190"/>
    </location>
</feature>
<keyword evidence="3" id="KW-1185">Reference proteome</keyword>
<sequence length="197" mass="22811">MGCGTQIERYSYESSAIVTPFIACVFDDLTIVVILRLSSTLETTYYSEEKVTFRDTMSKIGGLTGFAYDTDSGLSKRPLMIRPEDIEKFEKGISTTEQRMTLLKERVDELEFVLREYYLDGDVFRNYAERREEKKLTKEVSLLRHGSGKASLGPSTESMNLHQLKQLERQLEQQQYPCQQQQYPYQQQQKSPPPPPQ</sequence>
<organism evidence="2 3">
    <name type="scientific">Dissophora globulifera</name>
    <dbReference type="NCBI Taxonomy" id="979702"/>
    <lineage>
        <taxon>Eukaryota</taxon>
        <taxon>Fungi</taxon>
        <taxon>Fungi incertae sedis</taxon>
        <taxon>Mucoromycota</taxon>
        <taxon>Mortierellomycotina</taxon>
        <taxon>Mortierellomycetes</taxon>
        <taxon>Mortierellales</taxon>
        <taxon>Mortierellaceae</taxon>
        <taxon>Dissophora</taxon>
    </lineage>
</organism>